<keyword evidence="2" id="KW-1185">Reference proteome</keyword>
<protein>
    <submittedName>
        <fullName evidence="1">Uncharacterized protein</fullName>
    </submittedName>
</protein>
<dbReference type="RefSeq" id="WP_002731426.1">
    <property type="nucleotide sequence ID" value="NZ_CAHP01000060.1"/>
</dbReference>
<evidence type="ECO:0000313" key="2">
    <source>
        <dbReference type="Proteomes" id="UP000004169"/>
    </source>
</evidence>
<dbReference type="InterPro" id="IPR015947">
    <property type="entry name" value="PUA-like_sf"/>
</dbReference>
<evidence type="ECO:0000313" key="1">
    <source>
        <dbReference type="EMBL" id="CCG43340.1"/>
    </source>
</evidence>
<dbReference type="OrthoDB" id="359066at2"/>
<accession>H8FYA2</accession>
<comment type="caution">
    <text evidence="1">The sequence shown here is derived from an EMBL/GenBank/DDBJ whole genome shotgun (WGS) entry which is preliminary data.</text>
</comment>
<gene>
    <name evidence="1" type="ORF">PHAMO_80131</name>
</gene>
<dbReference type="eggNOG" id="ENOG50319VP">
    <property type="taxonomic scope" value="Bacteria"/>
</dbReference>
<dbReference type="Proteomes" id="UP000004169">
    <property type="component" value="Unassembled WGS sequence"/>
</dbReference>
<proteinExistence type="predicted"/>
<dbReference type="EMBL" id="CAHP01000060">
    <property type="protein sequence ID" value="CCG43340.1"/>
    <property type="molecule type" value="Genomic_DNA"/>
</dbReference>
<organism evidence="1 2">
    <name type="scientific">Magnetospirillum molischianum DSM 120</name>
    <dbReference type="NCBI Taxonomy" id="1150626"/>
    <lineage>
        <taxon>Bacteria</taxon>
        <taxon>Pseudomonadati</taxon>
        <taxon>Pseudomonadota</taxon>
        <taxon>Alphaproteobacteria</taxon>
        <taxon>Rhodospirillales</taxon>
        <taxon>Rhodospirillaceae</taxon>
        <taxon>Magnetospirillum</taxon>
    </lineage>
</organism>
<dbReference type="STRING" id="1150626.PHAMO_80131"/>
<name>H8FYA2_MAGML</name>
<reference evidence="1 2" key="1">
    <citation type="journal article" date="2012" name="J. Bacteriol.">
        <title>Draft Genome Sequence of the Purple Photosynthetic Bacterium Phaeospirillum molischianum DSM120, a Particularly Versatile Bacterium.</title>
        <authorList>
            <person name="Duquesne K."/>
            <person name="Prima V."/>
            <person name="Ji B."/>
            <person name="Rouy Z."/>
            <person name="Medigue C."/>
            <person name="Talla E."/>
            <person name="Sturgis J.N."/>
        </authorList>
    </citation>
    <scope>NUCLEOTIDE SEQUENCE [LARGE SCALE GENOMIC DNA]</scope>
    <source>
        <strain evidence="2">DSM120</strain>
    </source>
</reference>
<sequence>MKALSVWQPWALLLVTGHKRIETRPWPAPNGLIGQEVAIASCKNLRTEQRVAYAAPDFQVHYAATGLPPLAELPRGAVIGKTKLLDCKLMTDELIARIPDRERAFGIYAPGRFAWFMGEPIRFNNPVPASGRLGLWDWDHEQVRAFEGKSVQI</sequence>
<dbReference type="Gene3D" id="2.30.130.30">
    <property type="entry name" value="Hypothetical protein"/>
    <property type="match status" value="1"/>
</dbReference>
<dbReference type="SUPFAM" id="SSF88697">
    <property type="entry name" value="PUA domain-like"/>
    <property type="match status" value="1"/>
</dbReference>
<dbReference type="AlphaFoldDB" id="H8FYA2"/>